<name>A0A540WUL4_9BACT</name>
<dbReference type="EMBL" id="VIFM01000128">
    <property type="protein sequence ID" value="TQF12693.1"/>
    <property type="molecule type" value="Genomic_DNA"/>
</dbReference>
<evidence type="ECO:0000313" key="2">
    <source>
        <dbReference type="EMBL" id="TQF12693.1"/>
    </source>
</evidence>
<gene>
    <name evidence="2" type="ORF">FJV41_27670</name>
</gene>
<dbReference type="Gene3D" id="3.40.50.720">
    <property type="entry name" value="NAD(P)-binding Rossmann-like Domain"/>
    <property type="match status" value="1"/>
</dbReference>
<dbReference type="AlphaFoldDB" id="A0A540WUL4"/>
<organism evidence="2 3">
    <name type="scientific">Myxococcus llanfairpwllgwyngyllgogerychwyrndrobwllllantysiliogogogochensis</name>
    <dbReference type="NCBI Taxonomy" id="2590453"/>
    <lineage>
        <taxon>Bacteria</taxon>
        <taxon>Pseudomonadati</taxon>
        <taxon>Myxococcota</taxon>
        <taxon>Myxococcia</taxon>
        <taxon>Myxococcales</taxon>
        <taxon>Cystobacterineae</taxon>
        <taxon>Myxococcaceae</taxon>
        <taxon>Myxococcus</taxon>
    </lineage>
</organism>
<feature type="domain" description="NAD(P)-binding" evidence="1">
    <location>
        <begin position="4"/>
        <end position="298"/>
    </location>
</feature>
<protein>
    <submittedName>
        <fullName evidence="2">NAD-dependent epimerase/dehydratase family protein</fullName>
    </submittedName>
</protein>
<sequence length="312" mass="32773">MRVLVTGADGFVGRHLCALLRAAGDEVVEAHGPRGEGVSSSALHFDVANEAAVKAAVAEAKPDGVIHLAGFSSVAKSHHNPSRVFAVNTMGVVHLLTALRENAPKTRVVLVGSGEVYGPVPEGTRATEDTPAVPLSPYAASKSAAELAGVQFHRSYGLEVMMARPFNHLGAGQDPTFVVPSFASQIRAIGLGTVDPVLRTGNLDAVRDFSHVRDVVEAYRLLLVKGEPGQAYNICSGEGRTIRSLLEEMLSLAGVNARIELDPARLRPSDIPSLIGAPDKLRALGWTPKLTVTDALRDVLGPKVPGAARAQG</sequence>
<dbReference type="SUPFAM" id="SSF51735">
    <property type="entry name" value="NAD(P)-binding Rossmann-fold domains"/>
    <property type="match status" value="1"/>
</dbReference>
<keyword evidence="3" id="KW-1185">Reference proteome</keyword>
<comment type="caution">
    <text evidence="2">The sequence shown here is derived from an EMBL/GenBank/DDBJ whole genome shotgun (WGS) entry which is preliminary data.</text>
</comment>
<accession>A0A540WUL4</accession>
<dbReference type="InterPro" id="IPR036291">
    <property type="entry name" value="NAD(P)-bd_dom_sf"/>
</dbReference>
<evidence type="ECO:0000313" key="3">
    <source>
        <dbReference type="Proteomes" id="UP000315369"/>
    </source>
</evidence>
<dbReference type="Proteomes" id="UP000315369">
    <property type="component" value="Unassembled WGS sequence"/>
</dbReference>
<dbReference type="RefSeq" id="WP_141645573.1">
    <property type="nucleotide sequence ID" value="NZ_VIFM01000128.1"/>
</dbReference>
<dbReference type="Pfam" id="PF16363">
    <property type="entry name" value="GDP_Man_Dehyd"/>
    <property type="match status" value="1"/>
</dbReference>
<dbReference type="PANTHER" id="PTHR43000">
    <property type="entry name" value="DTDP-D-GLUCOSE 4,6-DEHYDRATASE-RELATED"/>
    <property type="match status" value="1"/>
</dbReference>
<dbReference type="Gene3D" id="3.90.25.10">
    <property type="entry name" value="UDP-galactose 4-epimerase, domain 1"/>
    <property type="match status" value="1"/>
</dbReference>
<reference evidence="2 3" key="1">
    <citation type="submission" date="2019-06" db="EMBL/GenBank/DDBJ databases">
        <authorList>
            <person name="Livingstone P."/>
            <person name="Whitworth D."/>
        </authorList>
    </citation>
    <scope>NUCLEOTIDE SEQUENCE [LARGE SCALE GENOMIC DNA]</scope>
    <source>
        <strain evidence="2 3">AM401</strain>
    </source>
</reference>
<dbReference type="InterPro" id="IPR016040">
    <property type="entry name" value="NAD(P)-bd_dom"/>
</dbReference>
<proteinExistence type="predicted"/>
<evidence type="ECO:0000259" key="1">
    <source>
        <dbReference type="Pfam" id="PF16363"/>
    </source>
</evidence>
<dbReference type="OrthoDB" id="9804595at2"/>